<dbReference type="Gene3D" id="3.40.140.10">
    <property type="entry name" value="Cytidine Deaminase, domain 2"/>
    <property type="match status" value="1"/>
</dbReference>
<evidence type="ECO:0000256" key="7">
    <source>
        <dbReference type="ARBA" id="ARBA00022833"/>
    </source>
</evidence>
<keyword evidence="10" id="KW-0511">Multifunctional enzyme</keyword>
<keyword evidence="7" id="KW-0862">Zinc</keyword>
<comment type="pathway">
    <text evidence="3">Cofactor biosynthesis; riboflavin biosynthesis; 5-amino-6-(D-ribitylamino)uracil from GTP: step 3/4.</text>
</comment>
<gene>
    <name evidence="12" type="ORF">MNB_SUP05-9-247</name>
</gene>
<dbReference type="PROSITE" id="PS51747">
    <property type="entry name" value="CYT_DCMP_DEAMINASES_2"/>
    <property type="match status" value="1"/>
</dbReference>
<dbReference type="GO" id="GO:0008835">
    <property type="term" value="F:diaminohydroxyphosphoribosylaminopyrimidine deaminase activity"/>
    <property type="evidence" value="ECO:0007669"/>
    <property type="project" value="UniProtKB-EC"/>
</dbReference>
<dbReference type="NCBIfam" id="TIGR00326">
    <property type="entry name" value="eubact_ribD"/>
    <property type="match status" value="1"/>
</dbReference>
<comment type="pathway">
    <text evidence="2">Cofactor biosynthesis; riboflavin biosynthesis; 5-amino-6-(D-ribitylamino)uracil from GTP: step 2/4.</text>
</comment>
<comment type="cofactor">
    <cofactor evidence="1">
        <name>Zn(2+)</name>
        <dbReference type="ChEBI" id="CHEBI:29105"/>
    </cofactor>
</comment>
<dbReference type="EMBL" id="FPHX01000021">
    <property type="protein sequence ID" value="SFV83903.1"/>
    <property type="molecule type" value="Genomic_DNA"/>
</dbReference>
<evidence type="ECO:0000256" key="5">
    <source>
        <dbReference type="ARBA" id="ARBA00022723"/>
    </source>
</evidence>
<proteinExistence type="predicted"/>
<dbReference type="InterPro" id="IPR050765">
    <property type="entry name" value="Riboflavin_Biosynth_HTPR"/>
</dbReference>
<protein>
    <submittedName>
        <fullName evidence="12">Diaminohydroxyphosphoribosylaminopyrimidine deaminase / 5-amino-6-(5-phosphoribosylamino)uracil reductase</fullName>
        <ecNumber evidence="12">1.1.1.193</ecNumber>
        <ecNumber evidence="12">3.5.4.26</ecNumber>
    </submittedName>
</protein>
<dbReference type="PANTHER" id="PTHR38011">
    <property type="entry name" value="DIHYDROFOLATE REDUCTASE FAMILY PROTEIN (AFU_ORTHOLOGUE AFUA_8G06820)"/>
    <property type="match status" value="1"/>
</dbReference>
<evidence type="ECO:0000256" key="9">
    <source>
        <dbReference type="ARBA" id="ARBA00023002"/>
    </source>
</evidence>
<dbReference type="InterPro" id="IPR011549">
    <property type="entry name" value="RibD_C"/>
</dbReference>
<dbReference type="InterPro" id="IPR016192">
    <property type="entry name" value="APOBEC/CMP_deaminase_Zn-bd"/>
</dbReference>
<dbReference type="SUPFAM" id="SSF53927">
    <property type="entry name" value="Cytidine deaminase-like"/>
    <property type="match status" value="1"/>
</dbReference>
<evidence type="ECO:0000256" key="2">
    <source>
        <dbReference type="ARBA" id="ARBA00004882"/>
    </source>
</evidence>
<dbReference type="UniPathway" id="UPA00275">
    <property type="reaction ID" value="UER00401"/>
</dbReference>
<evidence type="ECO:0000256" key="6">
    <source>
        <dbReference type="ARBA" id="ARBA00022801"/>
    </source>
</evidence>
<keyword evidence="8" id="KW-0521">NADP</keyword>
<accession>A0A1W1DQD9</accession>
<evidence type="ECO:0000256" key="4">
    <source>
        <dbReference type="ARBA" id="ARBA00022619"/>
    </source>
</evidence>
<keyword evidence="4" id="KW-0686">Riboflavin biosynthesis</keyword>
<dbReference type="InterPro" id="IPR024072">
    <property type="entry name" value="DHFR-like_dom_sf"/>
</dbReference>
<organism evidence="12">
    <name type="scientific">hydrothermal vent metagenome</name>
    <dbReference type="NCBI Taxonomy" id="652676"/>
    <lineage>
        <taxon>unclassified sequences</taxon>
        <taxon>metagenomes</taxon>
        <taxon>ecological metagenomes</taxon>
    </lineage>
</organism>
<evidence type="ECO:0000256" key="1">
    <source>
        <dbReference type="ARBA" id="ARBA00001947"/>
    </source>
</evidence>
<reference evidence="12" key="1">
    <citation type="submission" date="2016-10" db="EMBL/GenBank/DDBJ databases">
        <authorList>
            <person name="de Groot N.N."/>
        </authorList>
    </citation>
    <scope>NUCLEOTIDE SEQUENCE</scope>
</reference>
<evidence type="ECO:0000259" key="11">
    <source>
        <dbReference type="PROSITE" id="PS51747"/>
    </source>
</evidence>
<dbReference type="AlphaFoldDB" id="A0A1W1DQD9"/>
<evidence type="ECO:0000256" key="10">
    <source>
        <dbReference type="ARBA" id="ARBA00023268"/>
    </source>
</evidence>
<keyword evidence="5" id="KW-0479">Metal-binding</keyword>
<dbReference type="PIRSF" id="PIRSF006769">
    <property type="entry name" value="RibD"/>
    <property type="match status" value="1"/>
</dbReference>
<dbReference type="CDD" id="cd01284">
    <property type="entry name" value="Riboflavin_deaminase-reductase"/>
    <property type="match status" value="1"/>
</dbReference>
<dbReference type="Pfam" id="PF00383">
    <property type="entry name" value="dCMP_cyt_deam_1"/>
    <property type="match status" value="1"/>
</dbReference>
<dbReference type="GO" id="GO:0050661">
    <property type="term" value="F:NADP binding"/>
    <property type="evidence" value="ECO:0007669"/>
    <property type="project" value="InterPro"/>
</dbReference>
<dbReference type="FunFam" id="3.40.140.10:FF:000025">
    <property type="entry name" value="Riboflavin biosynthesis protein RibD"/>
    <property type="match status" value="1"/>
</dbReference>
<feature type="domain" description="CMP/dCMP-type deaminase" evidence="11">
    <location>
        <begin position="6"/>
        <end position="128"/>
    </location>
</feature>
<dbReference type="NCBIfam" id="TIGR00227">
    <property type="entry name" value="ribD_Cterm"/>
    <property type="match status" value="1"/>
</dbReference>
<dbReference type="GO" id="GO:0008703">
    <property type="term" value="F:5-amino-6-(5-phosphoribosylamino)uracil reductase activity"/>
    <property type="evidence" value="ECO:0007669"/>
    <property type="project" value="UniProtKB-EC"/>
</dbReference>
<dbReference type="InterPro" id="IPR002125">
    <property type="entry name" value="CMP_dCMP_dom"/>
</dbReference>
<dbReference type="GO" id="GO:0008270">
    <property type="term" value="F:zinc ion binding"/>
    <property type="evidence" value="ECO:0007669"/>
    <property type="project" value="InterPro"/>
</dbReference>
<keyword evidence="6 12" id="KW-0378">Hydrolase</keyword>
<dbReference type="PROSITE" id="PS00903">
    <property type="entry name" value="CYT_DCMP_DEAMINASES_1"/>
    <property type="match status" value="1"/>
</dbReference>
<dbReference type="InterPro" id="IPR004794">
    <property type="entry name" value="Eubact_RibD"/>
</dbReference>
<keyword evidence="9 12" id="KW-0560">Oxidoreductase</keyword>
<name>A0A1W1DQD9_9ZZZZ</name>
<dbReference type="InterPro" id="IPR016193">
    <property type="entry name" value="Cytidine_deaminase-like"/>
</dbReference>
<evidence type="ECO:0000256" key="8">
    <source>
        <dbReference type="ARBA" id="ARBA00022857"/>
    </source>
</evidence>
<dbReference type="Pfam" id="PF01872">
    <property type="entry name" value="RibD_C"/>
    <property type="match status" value="1"/>
</dbReference>
<evidence type="ECO:0000256" key="3">
    <source>
        <dbReference type="ARBA" id="ARBA00004910"/>
    </source>
</evidence>
<dbReference type="SUPFAM" id="SSF53597">
    <property type="entry name" value="Dihydrofolate reductase-like"/>
    <property type="match status" value="1"/>
</dbReference>
<dbReference type="Gene3D" id="3.40.430.10">
    <property type="entry name" value="Dihydrofolate Reductase, subunit A"/>
    <property type="match status" value="1"/>
</dbReference>
<dbReference type="EC" id="1.1.1.193" evidence="12"/>
<sequence>MATFSKNDSHYMSLALKLAGQGRDGVKANPMVGCVVVKDDQIIAKGYHQTFGKAHAEINALEQINHQADGSTLYVTLEPCSHVGKTPPCAQAIIDASVQRVVIATLDPNPLVSGQGLALLEAAGIQVSVGLFENEALMLNRGFIKRMQTGLPFVTCKIAMSLDGKTSMHSGESKWITGEAARKDVHRLRASHQAIMTGSGTVLSDNPSMTVRLDSSTASPLRVVIDSRQKITDQTLNIFSDDAPTLILNPSNGKTLENGKLDLTDALKQLGDQGINTVLLEAGPNLIGAMIEACLIDEFIIYTAPILMGNHANSMATLALGAMADKIQLQISDIRMVGDDIRITANIKT</sequence>
<dbReference type="InterPro" id="IPR002734">
    <property type="entry name" value="RibDG_C"/>
</dbReference>
<dbReference type="EC" id="3.5.4.26" evidence="12"/>
<dbReference type="GO" id="GO:0009231">
    <property type="term" value="P:riboflavin biosynthetic process"/>
    <property type="evidence" value="ECO:0007669"/>
    <property type="project" value="UniProtKB-UniPathway"/>
</dbReference>
<evidence type="ECO:0000313" key="12">
    <source>
        <dbReference type="EMBL" id="SFV83903.1"/>
    </source>
</evidence>
<dbReference type="PANTHER" id="PTHR38011:SF7">
    <property type="entry name" value="2,5-DIAMINO-6-RIBOSYLAMINO-4(3H)-PYRIMIDINONE 5'-PHOSPHATE REDUCTASE"/>
    <property type="match status" value="1"/>
</dbReference>